<comment type="cofactor">
    <cofactor evidence="2">
        <name>Zn(2+)</name>
        <dbReference type="ChEBI" id="CHEBI:29105"/>
    </cofactor>
</comment>
<keyword evidence="5" id="KW-0479">Metal-binding</keyword>
<name>A0A7J7G6C2_CAMSI</name>
<dbReference type="GO" id="GO:0005829">
    <property type="term" value="C:cytosol"/>
    <property type="evidence" value="ECO:0007669"/>
    <property type="project" value="TreeGrafter"/>
</dbReference>
<dbReference type="InterPro" id="IPR015375">
    <property type="entry name" value="NADH_PPase-like_N"/>
</dbReference>
<proteinExistence type="inferred from homology"/>
<dbReference type="Gene3D" id="3.90.79.10">
    <property type="entry name" value="Nucleoside Triphosphate Pyrophosphohydrolase"/>
    <property type="match status" value="1"/>
</dbReference>
<evidence type="ECO:0000256" key="7">
    <source>
        <dbReference type="ARBA" id="ARBA00022842"/>
    </source>
</evidence>
<keyword evidence="8" id="KW-0520">NAD</keyword>
<dbReference type="InterPro" id="IPR015797">
    <property type="entry name" value="NUDIX_hydrolase-like_dom_sf"/>
</dbReference>
<dbReference type="InterPro" id="IPR020084">
    <property type="entry name" value="NUDIX_hydrolase_CS"/>
</dbReference>
<dbReference type="Pfam" id="PF00293">
    <property type="entry name" value="NUDIX"/>
    <property type="match status" value="1"/>
</dbReference>
<evidence type="ECO:0000313" key="12">
    <source>
        <dbReference type="Proteomes" id="UP000593564"/>
    </source>
</evidence>
<dbReference type="InterPro" id="IPR049734">
    <property type="entry name" value="NudC-like_C"/>
</dbReference>
<evidence type="ECO:0000256" key="4">
    <source>
        <dbReference type="ARBA" id="ARBA00012381"/>
    </source>
</evidence>
<dbReference type="FunFam" id="3.90.79.20:FF:000008">
    <property type="entry name" value="Nudix hydrolase 19, chloroplastic"/>
    <property type="match status" value="1"/>
</dbReference>
<dbReference type="InterPro" id="IPR050241">
    <property type="entry name" value="NAD-cap_RNA_hydrolase_NudC"/>
</dbReference>
<dbReference type="InterPro" id="IPR020476">
    <property type="entry name" value="Nudix_hydrolase"/>
</dbReference>
<evidence type="ECO:0000256" key="5">
    <source>
        <dbReference type="ARBA" id="ARBA00022723"/>
    </source>
</evidence>
<comment type="catalytic activity">
    <reaction evidence="9">
        <text>a 5'-end NAD(+)-phospho-ribonucleoside in mRNA + H2O = a 5'-end phospho-adenosine-phospho-ribonucleoside in mRNA + beta-nicotinamide D-ribonucleotide + 2 H(+)</text>
        <dbReference type="Rhea" id="RHEA:60876"/>
        <dbReference type="Rhea" id="RHEA-COMP:15698"/>
        <dbReference type="Rhea" id="RHEA-COMP:15719"/>
        <dbReference type="ChEBI" id="CHEBI:14649"/>
        <dbReference type="ChEBI" id="CHEBI:15377"/>
        <dbReference type="ChEBI" id="CHEBI:15378"/>
        <dbReference type="ChEBI" id="CHEBI:144029"/>
        <dbReference type="ChEBI" id="CHEBI:144051"/>
    </reaction>
    <physiologicalReaction direction="left-to-right" evidence="9">
        <dbReference type="Rhea" id="RHEA:60877"/>
    </physiologicalReaction>
</comment>
<reference evidence="12" key="1">
    <citation type="journal article" date="2020" name="Nat. Commun.">
        <title>Genome assembly of wild tea tree DASZ reveals pedigree and selection history of tea varieties.</title>
        <authorList>
            <person name="Zhang W."/>
            <person name="Zhang Y."/>
            <person name="Qiu H."/>
            <person name="Guo Y."/>
            <person name="Wan H."/>
            <person name="Zhang X."/>
            <person name="Scossa F."/>
            <person name="Alseekh S."/>
            <person name="Zhang Q."/>
            <person name="Wang P."/>
            <person name="Xu L."/>
            <person name="Schmidt M.H."/>
            <person name="Jia X."/>
            <person name="Li D."/>
            <person name="Zhu A."/>
            <person name="Guo F."/>
            <person name="Chen W."/>
            <person name="Ni D."/>
            <person name="Usadel B."/>
            <person name="Fernie A.R."/>
            <person name="Wen W."/>
        </authorList>
    </citation>
    <scope>NUCLEOTIDE SEQUENCE [LARGE SCALE GENOMIC DNA]</scope>
    <source>
        <strain evidence="12">cv. G240</strain>
    </source>
</reference>
<dbReference type="SUPFAM" id="SSF55811">
    <property type="entry name" value="Nudix"/>
    <property type="match status" value="1"/>
</dbReference>
<dbReference type="AlphaFoldDB" id="A0A7J7G6C2"/>
<dbReference type="GO" id="GO:0019677">
    <property type="term" value="P:NAD+ catabolic process"/>
    <property type="evidence" value="ECO:0007669"/>
    <property type="project" value="TreeGrafter"/>
</dbReference>
<evidence type="ECO:0000256" key="6">
    <source>
        <dbReference type="ARBA" id="ARBA00022801"/>
    </source>
</evidence>
<keyword evidence="6" id="KW-0378">Hydrolase</keyword>
<dbReference type="GO" id="GO:0006742">
    <property type="term" value="P:NADP+ catabolic process"/>
    <property type="evidence" value="ECO:0007669"/>
    <property type="project" value="TreeGrafter"/>
</dbReference>
<evidence type="ECO:0000256" key="9">
    <source>
        <dbReference type="ARBA" id="ARBA00023679"/>
    </source>
</evidence>
<protein>
    <recommendedName>
        <fullName evidence="4">NAD(+) diphosphatase</fullName>
        <ecNumber evidence="4">3.6.1.22</ecNumber>
    </recommendedName>
</protein>
<evidence type="ECO:0000259" key="10">
    <source>
        <dbReference type="PROSITE" id="PS51462"/>
    </source>
</evidence>
<dbReference type="PRINTS" id="PR00502">
    <property type="entry name" value="NUDIXFAMILY"/>
</dbReference>
<dbReference type="Proteomes" id="UP000593564">
    <property type="component" value="Unassembled WGS sequence"/>
</dbReference>
<sequence>MLFLLPSSSTSLSLLCLSKTLSLQSFAIARTHSHLLLSTMSINMNSHAFAGNPIRSKTPKPTDPFSPNSALQTLKTILLGHTHEPSSPNFKVLPFRKGRPLAGTADSINSAPNWHLGWLSLDDCKAFLENSKVNLSEDSLVYLGSKSEEDVVYWAIDVSEVDSLVNELGSRQLCFVELRTLMVATDWSDDGAMGDLAVAGHARALLEWRNISRFCGHCGEKTVPKEAGRRKQCSNELCKKRIYPRVDPVVIMLVIDKENDRALLSKQSRFVPRMWSCLAGFIEPGESLEEAVRRETWEETGIEVGEVKYHSSQPWPVGPNSMPCQLMVGFFAYAKSLEISVDKEELEDAKWHSREDVKKALTFAEYKKAQTTAAAKVAQMCKGVEKGQNIATDFNVESGELAPMFVPGPFAIAHHLITTWVYQDELKGVEAQLKQPSGSLSNL</sequence>
<dbReference type="GO" id="GO:0005777">
    <property type="term" value="C:peroxisome"/>
    <property type="evidence" value="ECO:0007669"/>
    <property type="project" value="TreeGrafter"/>
</dbReference>
<dbReference type="PROSITE" id="PS51462">
    <property type="entry name" value="NUDIX"/>
    <property type="match status" value="1"/>
</dbReference>
<comment type="cofactor">
    <cofactor evidence="1">
        <name>Mg(2+)</name>
        <dbReference type="ChEBI" id="CHEBI:18420"/>
    </cofactor>
</comment>
<comment type="caution">
    <text evidence="11">The sequence shown here is derived from an EMBL/GenBank/DDBJ whole genome shotgun (WGS) entry which is preliminary data.</text>
</comment>
<gene>
    <name evidence="11" type="ORF">HYC85_026197</name>
</gene>
<dbReference type="Pfam" id="PF09296">
    <property type="entry name" value="NUDIX-like"/>
    <property type="match status" value="1"/>
</dbReference>
<dbReference type="Gene3D" id="3.90.79.20">
    <property type="match status" value="1"/>
</dbReference>
<dbReference type="PANTHER" id="PTHR42904">
    <property type="entry name" value="NUDIX HYDROLASE, NUDC SUBFAMILY"/>
    <property type="match status" value="1"/>
</dbReference>
<dbReference type="InterPro" id="IPR000086">
    <property type="entry name" value="NUDIX_hydrolase_dom"/>
</dbReference>
<dbReference type="EMBL" id="JACBKZ010000013">
    <property type="protein sequence ID" value="KAF5935068.1"/>
    <property type="molecule type" value="Genomic_DNA"/>
</dbReference>
<dbReference type="Pfam" id="PF09297">
    <property type="entry name" value="Zn_ribbon_NUD"/>
    <property type="match status" value="1"/>
</dbReference>
<dbReference type="CDD" id="cd03429">
    <property type="entry name" value="NUDIX_NADH_pyrophosphatase_Nudt13"/>
    <property type="match status" value="1"/>
</dbReference>
<evidence type="ECO:0000256" key="3">
    <source>
        <dbReference type="ARBA" id="ARBA00009595"/>
    </source>
</evidence>
<dbReference type="PANTHER" id="PTHR42904:SF6">
    <property type="entry name" value="NAD-CAPPED RNA HYDROLASE NUDT12"/>
    <property type="match status" value="1"/>
</dbReference>
<accession>A0A7J7G6C2</accession>
<keyword evidence="7" id="KW-0460">Magnesium</keyword>
<comment type="similarity">
    <text evidence="3">Belongs to the Nudix hydrolase family. NudC subfamily.</text>
</comment>
<dbReference type="InterPro" id="IPR015376">
    <property type="entry name" value="Znr_NADH_PPase"/>
</dbReference>
<evidence type="ECO:0000256" key="1">
    <source>
        <dbReference type="ARBA" id="ARBA00001946"/>
    </source>
</evidence>
<evidence type="ECO:0000256" key="8">
    <source>
        <dbReference type="ARBA" id="ARBA00023027"/>
    </source>
</evidence>
<dbReference type="FunFam" id="3.90.79.10:FF:000040">
    <property type="entry name" value="Nudix hydrolase 19, chloroplastic"/>
    <property type="match status" value="1"/>
</dbReference>
<keyword evidence="12" id="KW-1185">Reference proteome</keyword>
<reference evidence="11 12" key="2">
    <citation type="submission" date="2020-07" db="EMBL/GenBank/DDBJ databases">
        <title>Genome assembly of wild tea tree DASZ reveals pedigree and selection history of tea varieties.</title>
        <authorList>
            <person name="Zhang W."/>
        </authorList>
    </citation>
    <scope>NUCLEOTIDE SEQUENCE [LARGE SCALE GENOMIC DNA]</scope>
    <source>
        <strain evidence="12">cv. G240</strain>
        <tissue evidence="11">Leaf</tissue>
    </source>
</reference>
<dbReference type="NCBIfam" id="NF001299">
    <property type="entry name" value="PRK00241.1"/>
    <property type="match status" value="1"/>
</dbReference>
<dbReference type="PROSITE" id="PS00893">
    <property type="entry name" value="NUDIX_BOX"/>
    <property type="match status" value="1"/>
</dbReference>
<evidence type="ECO:0000256" key="2">
    <source>
        <dbReference type="ARBA" id="ARBA00001947"/>
    </source>
</evidence>
<evidence type="ECO:0000313" key="11">
    <source>
        <dbReference type="EMBL" id="KAF5935068.1"/>
    </source>
</evidence>
<dbReference type="GO" id="GO:0035529">
    <property type="term" value="F:NADH pyrophosphatase activity"/>
    <property type="evidence" value="ECO:0007669"/>
    <property type="project" value="TreeGrafter"/>
</dbReference>
<feature type="domain" description="Nudix hydrolase" evidence="10">
    <location>
        <begin position="244"/>
        <end position="374"/>
    </location>
</feature>
<organism evidence="11 12">
    <name type="scientific">Camellia sinensis</name>
    <name type="common">Tea plant</name>
    <name type="synonym">Thea sinensis</name>
    <dbReference type="NCBI Taxonomy" id="4442"/>
    <lineage>
        <taxon>Eukaryota</taxon>
        <taxon>Viridiplantae</taxon>
        <taxon>Streptophyta</taxon>
        <taxon>Embryophyta</taxon>
        <taxon>Tracheophyta</taxon>
        <taxon>Spermatophyta</taxon>
        <taxon>Magnoliopsida</taxon>
        <taxon>eudicotyledons</taxon>
        <taxon>Gunneridae</taxon>
        <taxon>Pentapetalae</taxon>
        <taxon>asterids</taxon>
        <taxon>Ericales</taxon>
        <taxon>Theaceae</taxon>
        <taxon>Camellia</taxon>
    </lineage>
</organism>
<dbReference type="GO" id="GO:0046872">
    <property type="term" value="F:metal ion binding"/>
    <property type="evidence" value="ECO:0007669"/>
    <property type="project" value="UniProtKB-KW"/>
</dbReference>
<dbReference type="EC" id="3.6.1.22" evidence="4"/>